<proteinExistence type="predicted"/>
<reference evidence="2" key="2">
    <citation type="submission" date="2017-06" db="EMBL/GenBank/DDBJ databases">
        <title>The pomegranate genome and the genomics of punicalagin biosynthesis.</title>
        <authorList>
            <person name="Xu C."/>
        </authorList>
    </citation>
    <scope>NUCLEOTIDE SEQUENCE [LARGE SCALE GENOMIC DNA]</scope>
    <source>
        <tissue evidence="2">Fresh leaf</tissue>
    </source>
</reference>
<dbReference type="EMBL" id="MTKT01002492">
    <property type="protein sequence ID" value="OWM78586.1"/>
    <property type="molecule type" value="Genomic_DNA"/>
</dbReference>
<accession>A0A218X1H0</accession>
<organism evidence="2 4">
    <name type="scientific">Punica granatum</name>
    <name type="common">Pomegranate</name>
    <dbReference type="NCBI Taxonomy" id="22663"/>
    <lineage>
        <taxon>Eukaryota</taxon>
        <taxon>Viridiplantae</taxon>
        <taxon>Streptophyta</taxon>
        <taxon>Embryophyta</taxon>
        <taxon>Tracheophyta</taxon>
        <taxon>Spermatophyta</taxon>
        <taxon>Magnoliopsida</taxon>
        <taxon>eudicotyledons</taxon>
        <taxon>Gunneridae</taxon>
        <taxon>Pentapetalae</taxon>
        <taxon>rosids</taxon>
        <taxon>malvids</taxon>
        <taxon>Myrtales</taxon>
        <taxon>Lythraceae</taxon>
        <taxon>Punica</taxon>
    </lineage>
</organism>
<gene>
    <name evidence="2" type="ORF">CDL15_Pgr002753</name>
    <name evidence="3" type="ORF">CRG98_011026</name>
</gene>
<evidence type="ECO:0000256" key="1">
    <source>
        <dbReference type="SAM" id="MobiDB-lite"/>
    </source>
</evidence>
<protein>
    <submittedName>
        <fullName evidence="2">Uncharacterized protein</fullName>
    </submittedName>
</protein>
<dbReference type="Proteomes" id="UP000233551">
    <property type="component" value="Unassembled WGS sequence"/>
</dbReference>
<dbReference type="GeneID" id="116196211"/>
<evidence type="ECO:0000313" key="3">
    <source>
        <dbReference type="EMBL" id="PKI68622.1"/>
    </source>
</evidence>
<dbReference type="Proteomes" id="UP000197138">
    <property type="component" value="Unassembled WGS sequence"/>
</dbReference>
<feature type="compositionally biased region" description="Basic and acidic residues" evidence="1">
    <location>
        <begin position="87"/>
        <end position="102"/>
    </location>
</feature>
<dbReference type="PANTHER" id="PTHR35318:SF2">
    <property type="entry name" value="OS08G0138900 PROTEIN"/>
    <property type="match status" value="1"/>
</dbReference>
<keyword evidence="5" id="KW-1185">Reference proteome</keyword>
<dbReference type="PANTHER" id="PTHR35318">
    <property type="entry name" value="BNAA10G08410D PROTEIN"/>
    <property type="match status" value="1"/>
</dbReference>
<evidence type="ECO:0000313" key="5">
    <source>
        <dbReference type="Proteomes" id="UP000233551"/>
    </source>
</evidence>
<dbReference type="EMBL" id="PGOL01000547">
    <property type="protein sequence ID" value="PKI68622.1"/>
    <property type="molecule type" value="Genomic_DNA"/>
</dbReference>
<feature type="region of interest" description="Disordered" evidence="1">
    <location>
        <begin position="13"/>
        <end position="103"/>
    </location>
</feature>
<evidence type="ECO:0000313" key="2">
    <source>
        <dbReference type="EMBL" id="OWM78586.1"/>
    </source>
</evidence>
<dbReference type="OrthoDB" id="1917265at2759"/>
<reference evidence="3 5" key="3">
    <citation type="submission" date="2017-11" db="EMBL/GenBank/DDBJ databases">
        <title>De-novo sequencing of pomegranate (Punica granatum L.) genome.</title>
        <authorList>
            <person name="Akparov Z."/>
            <person name="Amiraslanov A."/>
            <person name="Hajiyeva S."/>
            <person name="Abbasov M."/>
            <person name="Kaur K."/>
            <person name="Hamwieh A."/>
            <person name="Solovyev V."/>
            <person name="Salamov A."/>
            <person name="Braich B."/>
            <person name="Kosarev P."/>
            <person name="Mahmoud A."/>
            <person name="Hajiyev E."/>
            <person name="Babayeva S."/>
            <person name="Izzatullayeva V."/>
            <person name="Mammadov A."/>
            <person name="Mammadov A."/>
            <person name="Sharifova S."/>
            <person name="Ojaghi J."/>
            <person name="Eynullazada K."/>
            <person name="Bayramov B."/>
            <person name="Abdulazimova A."/>
            <person name="Shahmuradov I."/>
        </authorList>
    </citation>
    <scope>NUCLEOTIDE SEQUENCE [LARGE SCALE GENOMIC DNA]</scope>
    <source>
        <strain evidence="3">AG2017</strain>
        <strain evidence="5">cv. AG2017</strain>
        <tissue evidence="3">Leaf</tissue>
    </source>
</reference>
<evidence type="ECO:0000313" key="4">
    <source>
        <dbReference type="Proteomes" id="UP000197138"/>
    </source>
</evidence>
<sequence length="122" mass="13663">MKCFSNLGSFCRRARAPSTPPMEAGDPLTPPSATGSRRRRRLSGCKSKSGTSTHWRPGLTAISEDVVSPADEKRTNWLRKKPASKKQSFDKSHSFSHPDEYYSRSNSMSMVMPTFSPTPFMF</sequence>
<name>A0A218X1H0_PUNGR</name>
<reference evidence="4" key="1">
    <citation type="journal article" date="2017" name="Plant J.">
        <title>The pomegranate (Punica granatum L.) genome and the genomics of punicalagin biosynthesis.</title>
        <authorList>
            <person name="Qin G."/>
            <person name="Xu C."/>
            <person name="Ming R."/>
            <person name="Tang H."/>
            <person name="Guyot R."/>
            <person name="Kramer E.M."/>
            <person name="Hu Y."/>
            <person name="Yi X."/>
            <person name="Qi Y."/>
            <person name="Xu X."/>
            <person name="Gao Z."/>
            <person name="Pan H."/>
            <person name="Jian J."/>
            <person name="Tian Y."/>
            <person name="Yue Z."/>
            <person name="Xu Y."/>
        </authorList>
    </citation>
    <scope>NUCLEOTIDE SEQUENCE [LARGE SCALE GENOMIC DNA]</scope>
    <source>
        <strain evidence="4">cv. Dabenzi</strain>
    </source>
</reference>
<comment type="caution">
    <text evidence="2">The sequence shown here is derived from an EMBL/GenBank/DDBJ whole genome shotgun (WGS) entry which is preliminary data.</text>
</comment>
<dbReference type="AlphaFoldDB" id="A0A218X1H0"/>